<evidence type="ECO:0000313" key="3">
    <source>
        <dbReference type="Proteomes" id="UP000186609"/>
    </source>
</evidence>
<protein>
    <submittedName>
        <fullName evidence="2">Crp/Fnr family transcriptional regulator</fullName>
    </submittedName>
</protein>
<dbReference type="SUPFAM" id="SSF51206">
    <property type="entry name" value="cAMP-binding domain-like"/>
    <property type="match status" value="1"/>
</dbReference>
<dbReference type="InterPro" id="IPR014710">
    <property type="entry name" value="RmlC-like_jellyroll"/>
</dbReference>
<keyword evidence="3" id="KW-1185">Reference proteome</keyword>
<dbReference type="SMART" id="SM00100">
    <property type="entry name" value="cNMP"/>
    <property type="match status" value="1"/>
</dbReference>
<dbReference type="Pfam" id="PF00027">
    <property type="entry name" value="cNMP_binding"/>
    <property type="match status" value="1"/>
</dbReference>
<proteinExistence type="predicted"/>
<dbReference type="InterPro" id="IPR018490">
    <property type="entry name" value="cNMP-bd_dom_sf"/>
</dbReference>
<dbReference type="KEGG" id="rhy:RD110_26750"/>
<dbReference type="STRING" id="1842727.RD110_26750"/>
<dbReference type="PANTHER" id="PTHR24567">
    <property type="entry name" value="CRP FAMILY TRANSCRIPTIONAL REGULATORY PROTEIN"/>
    <property type="match status" value="1"/>
</dbReference>
<feature type="domain" description="Cyclic nucleotide-binding" evidence="1">
    <location>
        <begin position="29"/>
        <end position="130"/>
    </location>
</feature>
<dbReference type="EMBL" id="CP019236">
    <property type="protein sequence ID" value="APW40357.1"/>
    <property type="molecule type" value="Genomic_DNA"/>
</dbReference>
<dbReference type="PROSITE" id="PS50042">
    <property type="entry name" value="CNMP_BINDING_3"/>
    <property type="match status" value="1"/>
</dbReference>
<evidence type="ECO:0000259" key="1">
    <source>
        <dbReference type="PROSITE" id="PS50042"/>
    </source>
</evidence>
<dbReference type="GO" id="GO:0003700">
    <property type="term" value="F:DNA-binding transcription factor activity"/>
    <property type="evidence" value="ECO:0007669"/>
    <property type="project" value="TreeGrafter"/>
</dbReference>
<accession>A0A1P8K2Y8</accession>
<dbReference type="InterPro" id="IPR050397">
    <property type="entry name" value="Env_Response_Regulators"/>
</dbReference>
<reference evidence="2 3" key="1">
    <citation type="submission" date="2017-01" db="EMBL/GenBank/DDBJ databases">
        <authorList>
            <person name="Mah S.A."/>
            <person name="Swanson W.J."/>
            <person name="Moy G.W."/>
            <person name="Vacquier V.D."/>
        </authorList>
    </citation>
    <scope>NUCLEOTIDE SEQUENCE [LARGE SCALE GENOMIC DNA]</scope>
    <source>
        <strain evidence="2 3">DCY110</strain>
    </source>
</reference>
<dbReference type="Gene3D" id="2.60.120.10">
    <property type="entry name" value="Jelly Rolls"/>
    <property type="match status" value="1"/>
</dbReference>
<dbReference type="AlphaFoldDB" id="A0A1P8K2Y8"/>
<dbReference type="CDD" id="cd00038">
    <property type="entry name" value="CAP_ED"/>
    <property type="match status" value="1"/>
</dbReference>
<dbReference type="Proteomes" id="UP000186609">
    <property type="component" value="Chromosome"/>
</dbReference>
<dbReference type="RefSeq" id="WP_076204073.1">
    <property type="nucleotide sequence ID" value="NZ_CP019236.1"/>
</dbReference>
<dbReference type="GO" id="GO:0005829">
    <property type="term" value="C:cytosol"/>
    <property type="evidence" value="ECO:0007669"/>
    <property type="project" value="TreeGrafter"/>
</dbReference>
<organism evidence="2 3">
    <name type="scientific">Rhodoferax koreensis</name>
    <dbReference type="NCBI Taxonomy" id="1842727"/>
    <lineage>
        <taxon>Bacteria</taxon>
        <taxon>Pseudomonadati</taxon>
        <taxon>Pseudomonadota</taxon>
        <taxon>Betaproteobacteria</taxon>
        <taxon>Burkholderiales</taxon>
        <taxon>Comamonadaceae</taxon>
        <taxon>Rhodoferax</taxon>
    </lineage>
</organism>
<dbReference type="OrthoDB" id="8900094at2"/>
<dbReference type="InterPro" id="IPR000595">
    <property type="entry name" value="cNMP-bd_dom"/>
</dbReference>
<sequence>MNTPLPASDALEVQGLIDAITHNQGDDSLMLVLSPSQWETLASYMQPVTMAAGQMLFKQGATDRTLYFVESGSLSVHFEDRQGHTRLATIGAGSAVGEGGFFSHMPRSATVQVGSACRLWSLSPMRFAELSHRKPEIALQVAMAAGSVVAKRLFSSKYRAAVT</sequence>
<name>A0A1P8K2Y8_9BURK</name>
<dbReference type="PANTHER" id="PTHR24567:SF74">
    <property type="entry name" value="HTH-TYPE TRANSCRIPTIONAL REGULATOR ARCR"/>
    <property type="match status" value="1"/>
</dbReference>
<evidence type="ECO:0000313" key="2">
    <source>
        <dbReference type="EMBL" id="APW40357.1"/>
    </source>
</evidence>
<gene>
    <name evidence="2" type="ORF">RD110_26750</name>
</gene>